<dbReference type="Proteomes" id="UP000828390">
    <property type="component" value="Unassembled WGS sequence"/>
</dbReference>
<keyword evidence="3" id="KW-1185">Reference proteome</keyword>
<gene>
    <name evidence="2" type="ORF">DPMN_058618</name>
</gene>
<sequence>MQTQTVILAAILACCLLAANSLGMPTQPDENGNPLSADKRPKYMETRDLSYFKELLLVALDELIDDGIINTSVLNKPESKEPEVPTKRGERLGLCFRRNQSGAFHARPCWKESGRR</sequence>
<organism evidence="2 3">
    <name type="scientific">Dreissena polymorpha</name>
    <name type="common">Zebra mussel</name>
    <name type="synonym">Mytilus polymorpha</name>
    <dbReference type="NCBI Taxonomy" id="45954"/>
    <lineage>
        <taxon>Eukaryota</taxon>
        <taxon>Metazoa</taxon>
        <taxon>Spiralia</taxon>
        <taxon>Lophotrochozoa</taxon>
        <taxon>Mollusca</taxon>
        <taxon>Bivalvia</taxon>
        <taxon>Autobranchia</taxon>
        <taxon>Heteroconchia</taxon>
        <taxon>Euheterodonta</taxon>
        <taxon>Imparidentia</taxon>
        <taxon>Neoheterodontei</taxon>
        <taxon>Myida</taxon>
        <taxon>Dreissenoidea</taxon>
        <taxon>Dreissenidae</taxon>
        <taxon>Dreissena</taxon>
    </lineage>
</organism>
<keyword evidence="1" id="KW-0732">Signal</keyword>
<reference evidence="2" key="2">
    <citation type="submission" date="2020-11" db="EMBL/GenBank/DDBJ databases">
        <authorList>
            <person name="McCartney M.A."/>
            <person name="Auch B."/>
            <person name="Kono T."/>
            <person name="Mallez S."/>
            <person name="Becker A."/>
            <person name="Gohl D.M."/>
            <person name="Silverstein K.A.T."/>
            <person name="Koren S."/>
            <person name="Bechman K.B."/>
            <person name="Herman A."/>
            <person name="Abrahante J.E."/>
            <person name="Garbe J."/>
        </authorList>
    </citation>
    <scope>NUCLEOTIDE SEQUENCE</scope>
    <source>
        <strain evidence="2">Duluth1</strain>
        <tissue evidence="2">Whole animal</tissue>
    </source>
</reference>
<name>A0A9D4C2I4_DREPO</name>
<proteinExistence type="predicted"/>
<reference evidence="2" key="1">
    <citation type="journal article" date="2019" name="bioRxiv">
        <title>The Genome of the Zebra Mussel, Dreissena polymorpha: A Resource for Invasive Species Research.</title>
        <authorList>
            <person name="McCartney M.A."/>
            <person name="Auch B."/>
            <person name="Kono T."/>
            <person name="Mallez S."/>
            <person name="Zhang Y."/>
            <person name="Obille A."/>
            <person name="Becker A."/>
            <person name="Abrahante J.E."/>
            <person name="Garbe J."/>
            <person name="Badalamenti J.P."/>
            <person name="Herman A."/>
            <person name="Mangelson H."/>
            <person name="Liachko I."/>
            <person name="Sullivan S."/>
            <person name="Sone E.D."/>
            <person name="Koren S."/>
            <person name="Silverstein K.A.T."/>
            <person name="Beckman K.B."/>
            <person name="Gohl D.M."/>
        </authorList>
    </citation>
    <scope>NUCLEOTIDE SEQUENCE</scope>
    <source>
        <strain evidence="2">Duluth1</strain>
        <tissue evidence="2">Whole animal</tissue>
    </source>
</reference>
<protein>
    <submittedName>
        <fullName evidence="2">Uncharacterized protein</fullName>
    </submittedName>
</protein>
<dbReference type="EMBL" id="JAIWYP010000013">
    <property type="protein sequence ID" value="KAH3715903.1"/>
    <property type="molecule type" value="Genomic_DNA"/>
</dbReference>
<comment type="caution">
    <text evidence="2">The sequence shown here is derived from an EMBL/GenBank/DDBJ whole genome shotgun (WGS) entry which is preliminary data.</text>
</comment>
<feature type="chain" id="PRO_5038593661" evidence="1">
    <location>
        <begin position="24"/>
        <end position="116"/>
    </location>
</feature>
<dbReference type="OrthoDB" id="6119812at2759"/>
<dbReference type="AlphaFoldDB" id="A0A9D4C2I4"/>
<evidence type="ECO:0000313" key="3">
    <source>
        <dbReference type="Proteomes" id="UP000828390"/>
    </source>
</evidence>
<evidence type="ECO:0000313" key="2">
    <source>
        <dbReference type="EMBL" id="KAH3715903.1"/>
    </source>
</evidence>
<accession>A0A9D4C2I4</accession>
<feature type="signal peptide" evidence="1">
    <location>
        <begin position="1"/>
        <end position="23"/>
    </location>
</feature>
<evidence type="ECO:0000256" key="1">
    <source>
        <dbReference type="SAM" id="SignalP"/>
    </source>
</evidence>